<protein>
    <submittedName>
        <fullName evidence="6">Thioredoxin</fullName>
    </submittedName>
</protein>
<dbReference type="GO" id="GO:0005737">
    <property type="term" value="C:cytoplasm"/>
    <property type="evidence" value="ECO:0007669"/>
    <property type="project" value="TreeGrafter"/>
</dbReference>
<dbReference type="Gene3D" id="1.25.40.10">
    <property type="entry name" value="Tetratricopeptide repeat domain"/>
    <property type="match status" value="2"/>
</dbReference>
<dbReference type="InterPro" id="IPR011990">
    <property type="entry name" value="TPR-like_helical_dom_sf"/>
</dbReference>
<dbReference type="PRINTS" id="PR00421">
    <property type="entry name" value="THIOREDOXIN"/>
</dbReference>
<dbReference type="PROSITE" id="PS00194">
    <property type="entry name" value="THIOREDOXIN_1"/>
    <property type="match status" value="1"/>
</dbReference>
<dbReference type="InterPro" id="IPR013766">
    <property type="entry name" value="Thioredoxin_domain"/>
</dbReference>
<organism evidence="6">
    <name type="scientific">mine drainage metagenome</name>
    <dbReference type="NCBI Taxonomy" id="410659"/>
    <lineage>
        <taxon>unclassified sequences</taxon>
        <taxon>metagenomes</taxon>
        <taxon>ecological metagenomes</taxon>
    </lineage>
</organism>
<dbReference type="SUPFAM" id="SSF48452">
    <property type="entry name" value="TPR-like"/>
    <property type="match status" value="1"/>
</dbReference>
<dbReference type="EMBL" id="MLJW01000103">
    <property type="protein sequence ID" value="OIQ99701.1"/>
    <property type="molecule type" value="Genomic_DNA"/>
</dbReference>
<evidence type="ECO:0000256" key="1">
    <source>
        <dbReference type="ARBA" id="ARBA00022448"/>
    </source>
</evidence>
<dbReference type="AlphaFoldDB" id="A0A1J5SHV0"/>
<dbReference type="PANTHER" id="PTHR45663">
    <property type="entry name" value="GEO12009P1"/>
    <property type="match status" value="1"/>
</dbReference>
<evidence type="ECO:0000259" key="5">
    <source>
        <dbReference type="PROSITE" id="PS51352"/>
    </source>
</evidence>
<dbReference type="CDD" id="cd02947">
    <property type="entry name" value="TRX_family"/>
    <property type="match status" value="1"/>
</dbReference>
<gene>
    <name evidence="6" type="primary">trxA_19</name>
    <name evidence="6" type="ORF">GALL_182800</name>
</gene>
<dbReference type="Pfam" id="PF14559">
    <property type="entry name" value="TPR_19"/>
    <property type="match status" value="1"/>
</dbReference>
<feature type="domain" description="Thioredoxin" evidence="5">
    <location>
        <begin position="1"/>
        <end position="111"/>
    </location>
</feature>
<keyword evidence="2" id="KW-0249">Electron transport</keyword>
<keyword evidence="4" id="KW-0676">Redox-active center</keyword>
<proteinExistence type="predicted"/>
<dbReference type="Pfam" id="PF14561">
    <property type="entry name" value="TPR_20"/>
    <property type="match status" value="1"/>
</dbReference>
<evidence type="ECO:0000256" key="4">
    <source>
        <dbReference type="ARBA" id="ARBA00023284"/>
    </source>
</evidence>
<keyword evidence="3" id="KW-1015">Disulfide bond</keyword>
<sequence length="287" mass="31252">MSAHTIDATTADFQQTVLDASRAVPVVVDFWAPWCGPCKALGPVLEKLAEEYGGRFLLAKVNSDENQELSARYGVRGIPNVKAFVNGEMVDEFTGALPESGVREFLDALIPSPADPLRWEAAAAIARGEHQAARQLLDRAIGLDPRNESALLDIAELDLAMGVLDEARQIVEGIAEKSKDQTRIAALRARIALAEASEGLDAAALTEQVVKDPANLDARLKLANALAADGDYRAALENLLEIVRRDRKYQDEVGRKTMLTLFAMLGAKPEHDDLVREFRLALGRTLN</sequence>
<dbReference type="InterPro" id="IPR036249">
    <property type="entry name" value="Thioredoxin-like_sf"/>
</dbReference>
<dbReference type="InterPro" id="IPR017937">
    <property type="entry name" value="Thioredoxin_CS"/>
</dbReference>
<evidence type="ECO:0000313" key="6">
    <source>
        <dbReference type="EMBL" id="OIQ99701.1"/>
    </source>
</evidence>
<dbReference type="PANTHER" id="PTHR45663:SF11">
    <property type="entry name" value="GEO12009P1"/>
    <property type="match status" value="1"/>
</dbReference>
<accession>A0A1J5SHV0</accession>
<dbReference type="Gene3D" id="3.40.30.10">
    <property type="entry name" value="Glutaredoxin"/>
    <property type="match status" value="1"/>
</dbReference>
<name>A0A1J5SHV0_9ZZZZ</name>
<keyword evidence="1" id="KW-0813">Transport</keyword>
<dbReference type="PROSITE" id="PS51352">
    <property type="entry name" value="THIOREDOXIN_2"/>
    <property type="match status" value="1"/>
</dbReference>
<dbReference type="SUPFAM" id="SSF52833">
    <property type="entry name" value="Thioredoxin-like"/>
    <property type="match status" value="1"/>
</dbReference>
<evidence type="ECO:0000256" key="2">
    <source>
        <dbReference type="ARBA" id="ARBA00022982"/>
    </source>
</evidence>
<dbReference type="GO" id="GO:0006950">
    <property type="term" value="P:response to stress"/>
    <property type="evidence" value="ECO:0007669"/>
    <property type="project" value="UniProtKB-ARBA"/>
</dbReference>
<dbReference type="FunFam" id="3.40.30.10:FF:000001">
    <property type="entry name" value="Thioredoxin"/>
    <property type="match status" value="1"/>
</dbReference>
<dbReference type="GO" id="GO:0015035">
    <property type="term" value="F:protein-disulfide reductase activity"/>
    <property type="evidence" value="ECO:0007669"/>
    <property type="project" value="TreeGrafter"/>
</dbReference>
<comment type="caution">
    <text evidence="6">The sequence shown here is derived from an EMBL/GenBank/DDBJ whole genome shotgun (WGS) entry which is preliminary data.</text>
</comment>
<dbReference type="Pfam" id="PF00085">
    <property type="entry name" value="Thioredoxin"/>
    <property type="match status" value="1"/>
</dbReference>
<evidence type="ECO:0000256" key="3">
    <source>
        <dbReference type="ARBA" id="ARBA00023157"/>
    </source>
</evidence>
<reference evidence="6" key="1">
    <citation type="submission" date="2016-10" db="EMBL/GenBank/DDBJ databases">
        <title>Sequence of Gallionella enrichment culture.</title>
        <authorList>
            <person name="Poehlein A."/>
            <person name="Muehling M."/>
            <person name="Daniel R."/>
        </authorList>
    </citation>
    <scope>NUCLEOTIDE SEQUENCE</scope>
</reference>